<dbReference type="AlphaFoldDB" id="A0AAE0Y0S7"/>
<feature type="region of interest" description="Disordered" evidence="1">
    <location>
        <begin position="1"/>
        <end position="69"/>
    </location>
</feature>
<evidence type="ECO:0000256" key="1">
    <source>
        <dbReference type="SAM" id="MobiDB-lite"/>
    </source>
</evidence>
<proteinExistence type="predicted"/>
<reference evidence="2" key="1">
    <citation type="journal article" date="2023" name="G3 (Bethesda)">
        <title>A reference genome for the long-term kleptoplast-retaining sea slug Elysia crispata morphotype clarki.</title>
        <authorList>
            <person name="Eastman K.E."/>
            <person name="Pendleton A.L."/>
            <person name="Shaikh M.A."/>
            <person name="Suttiyut T."/>
            <person name="Ogas R."/>
            <person name="Tomko P."/>
            <person name="Gavelis G."/>
            <person name="Widhalm J.R."/>
            <person name="Wisecaver J.H."/>
        </authorList>
    </citation>
    <scope>NUCLEOTIDE SEQUENCE</scope>
    <source>
        <strain evidence="2">ECLA1</strain>
    </source>
</reference>
<organism evidence="2 3">
    <name type="scientific">Elysia crispata</name>
    <name type="common">lettuce slug</name>
    <dbReference type="NCBI Taxonomy" id="231223"/>
    <lineage>
        <taxon>Eukaryota</taxon>
        <taxon>Metazoa</taxon>
        <taxon>Spiralia</taxon>
        <taxon>Lophotrochozoa</taxon>
        <taxon>Mollusca</taxon>
        <taxon>Gastropoda</taxon>
        <taxon>Heterobranchia</taxon>
        <taxon>Euthyneura</taxon>
        <taxon>Panpulmonata</taxon>
        <taxon>Sacoglossa</taxon>
        <taxon>Placobranchoidea</taxon>
        <taxon>Plakobranchidae</taxon>
        <taxon>Elysia</taxon>
    </lineage>
</organism>
<dbReference type="EMBL" id="JAWDGP010007183">
    <property type="protein sequence ID" value="KAK3728432.1"/>
    <property type="molecule type" value="Genomic_DNA"/>
</dbReference>
<feature type="compositionally biased region" description="Basic residues" evidence="1">
    <location>
        <begin position="43"/>
        <end position="53"/>
    </location>
</feature>
<keyword evidence="3" id="KW-1185">Reference proteome</keyword>
<accession>A0AAE0Y0S7</accession>
<dbReference type="Proteomes" id="UP001283361">
    <property type="component" value="Unassembled WGS sequence"/>
</dbReference>
<name>A0AAE0Y0S7_9GAST</name>
<comment type="caution">
    <text evidence="2">The sequence shown here is derived from an EMBL/GenBank/DDBJ whole genome shotgun (WGS) entry which is preliminary data.</text>
</comment>
<evidence type="ECO:0000313" key="2">
    <source>
        <dbReference type="EMBL" id="KAK3728432.1"/>
    </source>
</evidence>
<feature type="compositionally biased region" description="Basic and acidic residues" evidence="1">
    <location>
        <begin position="17"/>
        <end position="30"/>
    </location>
</feature>
<protein>
    <submittedName>
        <fullName evidence="2">Uncharacterized protein</fullName>
    </submittedName>
</protein>
<evidence type="ECO:0000313" key="3">
    <source>
        <dbReference type="Proteomes" id="UP001283361"/>
    </source>
</evidence>
<sequence length="69" mass="7603">MEHHQPKTRVAIVPVTRRRETTQEPAKQDKSASPLGTNNPRSGRPKITARRGKRTEQVGAACGYRIAPG</sequence>
<gene>
    <name evidence="2" type="ORF">RRG08_013572</name>
</gene>